<dbReference type="Gene3D" id="3.40.50.2300">
    <property type="match status" value="1"/>
</dbReference>
<name>A0ABR6ZBS5_9BURK</name>
<feature type="domain" description="OmpR/PhoB-type" evidence="7">
    <location>
        <begin position="124"/>
        <end position="218"/>
    </location>
</feature>
<dbReference type="Gene3D" id="1.10.10.10">
    <property type="entry name" value="Winged helix-like DNA-binding domain superfamily/Winged helix DNA-binding domain"/>
    <property type="match status" value="1"/>
</dbReference>
<evidence type="ECO:0000313" key="9">
    <source>
        <dbReference type="Proteomes" id="UP000646911"/>
    </source>
</evidence>
<dbReference type="CDD" id="cd00383">
    <property type="entry name" value="trans_reg_C"/>
    <property type="match status" value="1"/>
</dbReference>
<dbReference type="PANTHER" id="PTHR48111">
    <property type="entry name" value="REGULATOR OF RPOS"/>
    <property type="match status" value="1"/>
</dbReference>
<dbReference type="SMART" id="SM00448">
    <property type="entry name" value="REC"/>
    <property type="match status" value="1"/>
</dbReference>
<evidence type="ECO:0000259" key="7">
    <source>
        <dbReference type="PROSITE" id="PS51755"/>
    </source>
</evidence>
<dbReference type="PANTHER" id="PTHR48111:SF67">
    <property type="entry name" value="TRANSCRIPTIONAL REGULATORY PROTEIN TCTD"/>
    <property type="match status" value="1"/>
</dbReference>
<evidence type="ECO:0000259" key="6">
    <source>
        <dbReference type="PROSITE" id="PS50110"/>
    </source>
</evidence>
<comment type="caution">
    <text evidence="8">The sequence shown here is derived from an EMBL/GenBank/DDBJ whole genome shotgun (WGS) entry which is preliminary data.</text>
</comment>
<keyword evidence="3" id="KW-0804">Transcription</keyword>
<dbReference type="InterPro" id="IPR001867">
    <property type="entry name" value="OmpR/PhoB-type_DNA-bd"/>
</dbReference>
<dbReference type="RefSeq" id="WP_186954749.1">
    <property type="nucleotide sequence ID" value="NZ_JACOFX010000009.1"/>
</dbReference>
<keyword evidence="4" id="KW-0597">Phosphoprotein</keyword>
<keyword evidence="2 5" id="KW-0238">DNA-binding</keyword>
<gene>
    <name evidence="8" type="ORF">H8L47_16775</name>
</gene>
<reference evidence="8 9" key="1">
    <citation type="submission" date="2020-08" db="EMBL/GenBank/DDBJ databases">
        <title>Novel species isolated from subtropical streams in China.</title>
        <authorList>
            <person name="Lu H."/>
        </authorList>
    </citation>
    <scope>NUCLEOTIDE SEQUENCE [LARGE SCALE GENOMIC DNA]</scope>
    <source>
        <strain evidence="8 9">NL8W</strain>
    </source>
</reference>
<keyword evidence="1" id="KW-0805">Transcription regulation</keyword>
<feature type="domain" description="Response regulatory" evidence="6">
    <location>
        <begin position="2"/>
        <end position="116"/>
    </location>
</feature>
<organism evidence="8 9">
    <name type="scientific">Undibacterium umbellatum</name>
    <dbReference type="NCBI Taxonomy" id="2762300"/>
    <lineage>
        <taxon>Bacteria</taxon>
        <taxon>Pseudomonadati</taxon>
        <taxon>Pseudomonadota</taxon>
        <taxon>Betaproteobacteria</taxon>
        <taxon>Burkholderiales</taxon>
        <taxon>Oxalobacteraceae</taxon>
        <taxon>Undibacterium</taxon>
    </lineage>
</organism>
<dbReference type="EMBL" id="JACOFX010000009">
    <property type="protein sequence ID" value="MBC3909213.1"/>
    <property type="molecule type" value="Genomic_DNA"/>
</dbReference>
<dbReference type="Gene3D" id="6.10.250.690">
    <property type="match status" value="1"/>
</dbReference>
<sequence length="225" mass="25046">MKVLLVEDDPMIGENIQIALESEANLVDWLSNGEAAETALQFHSYDVLLLDLSLPQRDGMEILKALRKRGDTLPVLVMTARDAVPDRVRGLHAGADDYLVKPFDLDELLARMHALVRRSRGRADTSYICGEVVVNTTTRQVFVGEEQVILSSREWTILDALVARPGAILSRSRLEDQLFGATSEIESNAVEVYIHGLRKKLGQKFIVNVRGVGYMVEKSVVEKST</sequence>
<dbReference type="InterPro" id="IPR039420">
    <property type="entry name" value="WalR-like"/>
</dbReference>
<proteinExistence type="predicted"/>
<dbReference type="InterPro" id="IPR011006">
    <property type="entry name" value="CheY-like_superfamily"/>
</dbReference>
<dbReference type="Pfam" id="PF00486">
    <property type="entry name" value="Trans_reg_C"/>
    <property type="match status" value="1"/>
</dbReference>
<dbReference type="InterPro" id="IPR001789">
    <property type="entry name" value="Sig_transdc_resp-reg_receiver"/>
</dbReference>
<evidence type="ECO:0000256" key="2">
    <source>
        <dbReference type="ARBA" id="ARBA00023125"/>
    </source>
</evidence>
<accession>A0ABR6ZBS5</accession>
<dbReference type="PROSITE" id="PS50110">
    <property type="entry name" value="RESPONSE_REGULATORY"/>
    <property type="match status" value="1"/>
</dbReference>
<evidence type="ECO:0000256" key="4">
    <source>
        <dbReference type="PROSITE-ProRule" id="PRU00169"/>
    </source>
</evidence>
<dbReference type="SMART" id="SM00862">
    <property type="entry name" value="Trans_reg_C"/>
    <property type="match status" value="1"/>
</dbReference>
<evidence type="ECO:0000256" key="5">
    <source>
        <dbReference type="PROSITE-ProRule" id="PRU01091"/>
    </source>
</evidence>
<dbReference type="PROSITE" id="PS51755">
    <property type="entry name" value="OMPR_PHOB"/>
    <property type="match status" value="1"/>
</dbReference>
<dbReference type="Proteomes" id="UP000646911">
    <property type="component" value="Unassembled WGS sequence"/>
</dbReference>
<feature type="modified residue" description="4-aspartylphosphate" evidence="4">
    <location>
        <position position="51"/>
    </location>
</feature>
<dbReference type="SUPFAM" id="SSF52172">
    <property type="entry name" value="CheY-like"/>
    <property type="match status" value="1"/>
</dbReference>
<feature type="DNA-binding region" description="OmpR/PhoB-type" evidence="5">
    <location>
        <begin position="124"/>
        <end position="218"/>
    </location>
</feature>
<keyword evidence="9" id="KW-1185">Reference proteome</keyword>
<dbReference type="CDD" id="cd17624">
    <property type="entry name" value="REC_OmpR_PmrA-like"/>
    <property type="match status" value="1"/>
</dbReference>
<evidence type="ECO:0000313" key="8">
    <source>
        <dbReference type="EMBL" id="MBC3909213.1"/>
    </source>
</evidence>
<dbReference type="InterPro" id="IPR036388">
    <property type="entry name" value="WH-like_DNA-bd_sf"/>
</dbReference>
<dbReference type="Pfam" id="PF00072">
    <property type="entry name" value="Response_reg"/>
    <property type="match status" value="1"/>
</dbReference>
<evidence type="ECO:0000256" key="1">
    <source>
        <dbReference type="ARBA" id="ARBA00023015"/>
    </source>
</evidence>
<protein>
    <submittedName>
        <fullName evidence="8">Response regulator</fullName>
    </submittedName>
</protein>
<evidence type="ECO:0000256" key="3">
    <source>
        <dbReference type="ARBA" id="ARBA00023163"/>
    </source>
</evidence>